<dbReference type="InterPro" id="IPR039448">
    <property type="entry name" value="Beta_helix"/>
</dbReference>
<dbReference type="InterPro" id="IPR006626">
    <property type="entry name" value="PbH1"/>
</dbReference>
<evidence type="ECO:0000313" key="3">
    <source>
        <dbReference type="Proteomes" id="UP001519287"/>
    </source>
</evidence>
<dbReference type="Pfam" id="PF13229">
    <property type="entry name" value="Beta_helix"/>
    <property type="match status" value="1"/>
</dbReference>
<comment type="caution">
    <text evidence="2">The sequence shown here is derived from an EMBL/GenBank/DDBJ whole genome shotgun (WGS) entry which is preliminary data.</text>
</comment>
<proteinExistence type="predicted"/>
<dbReference type="InterPro" id="IPR011050">
    <property type="entry name" value="Pectin_lyase_fold/virulence"/>
</dbReference>
<dbReference type="InterPro" id="IPR012334">
    <property type="entry name" value="Pectin_lyas_fold"/>
</dbReference>
<feature type="domain" description="Right handed beta helix" evidence="1">
    <location>
        <begin position="243"/>
        <end position="434"/>
    </location>
</feature>
<dbReference type="SUPFAM" id="SSF51126">
    <property type="entry name" value="Pectin lyase-like"/>
    <property type="match status" value="2"/>
</dbReference>
<reference evidence="2 3" key="1">
    <citation type="submission" date="2021-03" db="EMBL/GenBank/DDBJ databases">
        <title>Genomic Encyclopedia of Type Strains, Phase IV (KMG-IV): sequencing the most valuable type-strain genomes for metagenomic binning, comparative biology and taxonomic classification.</title>
        <authorList>
            <person name="Goeker M."/>
        </authorList>
    </citation>
    <scope>NUCLEOTIDE SEQUENCE [LARGE SCALE GENOMIC DNA]</scope>
    <source>
        <strain evidence="2 3">DSM 26048</strain>
    </source>
</reference>
<sequence>MSNEEDRNLSRRKFVSLMGVAGLAAAGLGVAASTLQPRTAEASIGNAVERIADIATLRATGGEYDGQLIEVVSYYNTWATDPRGPVGGGCFIWSSASTIADNGGTVFKVTGITTGRWIRQNVVCVTPEMFGSVCGGADDTQVFVQMFAAALPVELGPYTYIVAPKAPAGEHQDSNHRGSLFKPKCSVRGVPGKTVLQYFTPGTDLQGYFLALRDVVGITIEGIHFYGGDGGIIIDPLQDHSVSDISIINCKFESQDDIAICCGRQIALDVNSKKNNKIKIRGCTFKTIGGHAVVVTNARDAIVTGNFFDGVWAGEGINAGGFCIDVSQGVRGCVVSNNVARNSTYFIKTESYTVTNSTDDACLTTDVVIANNECIDMLPVYQSGSYVNGFAILINSRSGNVIIEGNRLTYNKGNGIYIYSSSASDGAVQVRGNLIVQTDAGNYPSSGIYCSPDSSKRAILQGNTVHGFYNGIVCDSGKMIVNNNDVIATKSAIAVWGSTEILIEGNDLSGETGVVFANATTQFYKRVRFCHNRVKATTGSCLDLSYASNPIGCMIQGNVLEKTGDNSNPALYANGVESAVISGNVFHVPSRTSKALGLFLTTQTSILRDNLTNGIHQIVATDLHTLQEGNLTEVSNI</sequence>
<dbReference type="PROSITE" id="PS51318">
    <property type="entry name" value="TAT"/>
    <property type="match status" value="1"/>
</dbReference>
<keyword evidence="3" id="KW-1185">Reference proteome</keyword>
<gene>
    <name evidence="2" type="ORF">J2Z66_003493</name>
</gene>
<organism evidence="2 3">
    <name type="scientific">Paenibacillus eucommiae</name>
    <dbReference type="NCBI Taxonomy" id="1355755"/>
    <lineage>
        <taxon>Bacteria</taxon>
        <taxon>Bacillati</taxon>
        <taxon>Bacillota</taxon>
        <taxon>Bacilli</taxon>
        <taxon>Bacillales</taxon>
        <taxon>Paenibacillaceae</taxon>
        <taxon>Paenibacillus</taxon>
    </lineage>
</organism>
<dbReference type="SMART" id="SM00710">
    <property type="entry name" value="PbH1"/>
    <property type="match status" value="11"/>
</dbReference>
<dbReference type="EMBL" id="JAGGLB010000011">
    <property type="protein sequence ID" value="MBP1991885.1"/>
    <property type="molecule type" value="Genomic_DNA"/>
</dbReference>
<evidence type="ECO:0000313" key="2">
    <source>
        <dbReference type="EMBL" id="MBP1991885.1"/>
    </source>
</evidence>
<dbReference type="Proteomes" id="UP001519287">
    <property type="component" value="Unassembled WGS sequence"/>
</dbReference>
<name>A0ABS4IXS0_9BACL</name>
<dbReference type="RefSeq" id="WP_209972614.1">
    <property type="nucleotide sequence ID" value="NZ_JAGGLB010000011.1"/>
</dbReference>
<dbReference type="InterPro" id="IPR006311">
    <property type="entry name" value="TAT_signal"/>
</dbReference>
<protein>
    <submittedName>
        <fullName evidence="2">Parallel beta-helix repeat protein</fullName>
    </submittedName>
</protein>
<evidence type="ECO:0000259" key="1">
    <source>
        <dbReference type="Pfam" id="PF13229"/>
    </source>
</evidence>
<accession>A0ABS4IXS0</accession>
<dbReference type="Gene3D" id="2.160.20.10">
    <property type="entry name" value="Single-stranded right-handed beta-helix, Pectin lyase-like"/>
    <property type="match status" value="2"/>
</dbReference>